<dbReference type="AlphaFoldDB" id="E6VQ15"/>
<dbReference type="PRINTS" id="PR01549">
    <property type="entry name" value="AUTOINDCRSYN"/>
</dbReference>
<dbReference type="SUPFAM" id="SSF55729">
    <property type="entry name" value="Acyl-CoA N-acyltransferases (Nat)"/>
    <property type="match status" value="1"/>
</dbReference>
<comment type="similarity">
    <text evidence="5">Belongs to the autoinducer synthase family.</text>
</comment>
<evidence type="ECO:0000256" key="4">
    <source>
        <dbReference type="ARBA" id="ARBA00022929"/>
    </source>
</evidence>
<dbReference type="EMBL" id="CP002418">
    <property type="protein sequence ID" value="ADU43692.1"/>
    <property type="molecule type" value="Genomic_DNA"/>
</dbReference>
<keyword evidence="3" id="KW-0949">S-adenosyl-L-methionine</keyword>
<dbReference type="InterPro" id="IPR016181">
    <property type="entry name" value="Acyl_CoA_acyltransferase"/>
</dbReference>
<dbReference type="STRING" id="652103.Rpdx1_2086"/>
<evidence type="ECO:0000256" key="3">
    <source>
        <dbReference type="ARBA" id="ARBA00022691"/>
    </source>
</evidence>
<dbReference type="HOGENOM" id="CLU_085711_3_0_5"/>
<proteinExistence type="inferred from homology"/>
<reference evidence="6" key="1">
    <citation type="submission" date="2010-12" db="EMBL/GenBank/DDBJ databases">
        <title>Complete sequence of Rhodopseudomonas palustris DX-1.</title>
        <authorList>
            <consortium name="US DOE Joint Genome Institute"/>
            <person name="Lucas S."/>
            <person name="Copeland A."/>
            <person name="Lapidus A."/>
            <person name="Cheng J.-F."/>
            <person name="Goodwin L."/>
            <person name="Pitluck S."/>
            <person name="Misra M."/>
            <person name="Chertkov O."/>
            <person name="Detter J.C."/>
            <person name="Han C."/>
            <person name="Tapia R."/>
            <person name="Land M."/>
            <person name="Hauser L."/>
            <person name="Kyrpides N."/>
            <person name="Ivanova N."/>
            <person name="Ovchinnikova G."/>
            <person name="Logan B."/>
            <person name="Oda Y."/>
            <person name="Harwood C."/>
            <person name="Woyke T."/>
        </authorList>
    </citation>
    <scope>NUCLEOTIDE SEQUENCE [LARGE SCALE GENOMIC DNA]</scope>
    <source>
        <strain evidence="6">DX-1</strain>
    </source>
</reference>
<gene>
    <name evidence="6" type="ordered locus">Rpdx1_2086</name>
</gene>
<dbReference type="PANTHER" id="PTHR39322">
    <property type="entry name" value="ACYL-HOMOSERINE-LACTONE SYNTHASE"/>
    <property type="match status" value="1"/>
</dbReference>
<name>E6VQ15_RHOPX</name>
<dbReference type="PANTHER" id="PTHR39322:SF1">
    <property type="entry name" value="ISOVALERYL-HOMOSERINE LACTONE SYNTHASE"/>
    <property type="match status" value="1"/>
</dbReference>
<evidence type="ECO:0000256" key="1">
    <source>
        <dbReference type="ARBA" id="ARBA00022654"/>
    </source>
</evidence>
<dbReference type="Proteomes" id="UP000001402">
    <property type="component" value="Chromosome"/>
</dbReference>
<keyword evidence="2" id="KW-0808">Transferase</keyword>
<dbReference type="InterPro" id="IPR001690">
    <property type="entry name" value="Autoind_synthase"/>
</dbReference>
<organism evidence="6 7">
    <name type="scientific">Rhodopseudomonas palustris (strain DX-1)</name>
    <dbReference type="NCBI Taxonomy" id="652103"/>
    <lineage>
        <taxon>Bacteria</taxon>
        <taxon>Pseudomonadati</taxon>
        <taxon>Pseudomonadota</taxon>
        <taxon>Alphaproteobacteria</taxon>
        <taxon>Hyphomicrobiales</taxon>
        <taxon>Nitrobacteraceae</taxon>
        <taxon>Rhodopseudomonas</taxon>
    </lineage>
</organism>
<keyword evidence="4 5" id="KW-0071">Autoinducer synthesis</keyword>
<dbReference type="OrthoDB" id="6169313at2"/>
<dbReference type="BioCyc" id="RPAL652103:RPDX1_RS10230-MONOMER"/>
<dbReference type="GO" id="GO:0016740">
    <property type="term" value="F:transferase activity"/>
    <property type="evidence" value="ECO:0007669"/>
    <property type="project" value="UniProtKB-KW"/>
</dbReference>
<dbReference type="KEGG" id="rpx:Rpdx1_2086"/>
<evidence type="ECO:0000313" key="6">
    <source>
        <dbReference type="EMBL" id="ADU43692.1"/>
    </source>
</evidence>
<accession>E6VQ15</accession>
<evidence type="ECO:0000256" key="5">
    <source>
        <dbReference type="PROSITE-ProRule" id="PRU00533"/>
    </source>
</evidence>
<dbReference type="GO" id="GO:0007165">
    <property type="term" value="P:signal transduction"/>
    <property type="evidence" value="ECO:0007669"/>
    <property type="project" value="TreeGrafter"/>
</dbReference>
<dbReference type="Gene3D" id="3.40.630.30">
    <property type="match status" value="1"/>
</dbReference>
<dbReference type="Pfam" id="PF00765">
    <property type="entry name" value="Autoind_synth"/>
    <property type="match status" value="1"/>
</dbReference>
<dbReference type="GO" id="GO:0009372">
    <property type="term" value="P:quorum sensing"/>
    <property type="evidence" value="ECO:0007669"/>
    <property type="project" value="UniProtKB-UniRule"/>
</dbReference>
<protein>
    <submittedName>
        <fullName evidence="6">Autoinducer synthesis protein</fullName>
    </submittedName>
</protein>
<sequence length="210" mass="24302">MIHVVTGENVNLYSREMEQVYRLRHKIFVEEMGWEALRRPDAREIDQFDDSAAVHMLYIEDGSVIGYQRMLPSVRPHLLTEVLRHLCDGDPPRGPEIWEWTRYCVSRSCRDRGRMLSPISCALQLGMVEWGIDHGVSQFIIETNPIFLLRLIQLNFRITPLGIPKQVGKDSVIAVTAAFDGRTLDRLREVRGDNQRVIIPRPERARISRA</sequence>
<evidence type="ECO:0000313" key="7">
    <source>
        <dbReference type="Proteomes" id="UP000001402"/>
    </source>
</evidence>
<dbReference type="eggNOG" id="COG3916">
    <property type="taxonomic scope" value="Bacteria"/>
</dbReference>
<dbReference type="PROSITE" id="PS51187">
    <property type="entry name" value="AUTOINDUCER_SYNTH_2"/>
    <property type="match status" value="1"/>
</dbReference>
<keyword evidence="1 5" id="KW-0673">Quorum sensing</keyword>
<evidence type="ECO:0000256" key="2">
    <source>
        <dbReference type="ARBA" id="ARBA00022679"/>
    </source>
</evidence>